<protein>
    <submittedName>
        <fullName evidence="2">Uncharacterized protein</fullName>
    </submittedName>
</protein>
<accession>A0A919MS12</accession>
<keyword evidence="1" id="KW-0812">Transmembrane</keyword>
<name>A0A919MS12_9ACTN</name>
<organism evidence="2 3">
    <name type="scientific">Paractinoplanes rishiriensis</name>
    <dbReference type="NCBI Taxonomy" id="1050105"/>
    <lineage>
        <taxon>Bacteria</taxon>
        <taxon>Bacillati</taxon>
        <taxon>Actinomycetota</taxon>
        <taxon>Actinomycetes</taxon>
        <taxon>Micromonosporales</taxon>
        <taxon>Micromonosporaceae</taxon>
        <taxon>Paractinoplanes</taxon>
    </lineage>
</organism>
<proteinExistence type="predicted"/>
<feature type="transmembrane region" description="Helical" evidence="1">
    <location>
        <begin position="21"/>
        <end position="50"/>
    </location>
</feature>
<evidence type="ECO:0000313" key="2">
    <source>
        <dbReference type="EMBL" id="GIE93158.1"/>
    </source>
</evidence>
<keyword evidence="1" id="KW-0472">Membrane</keyword>
<evidence type="ECO:0000256" key="1">
    <source>
        <dbReference type="SAM" id="Phobius"/>
    </source>
</evidence>
<gene>
    <name evidence="2" type="ORF">Ari01nite_06230</name>
</gene>
<reference evidence="2" key="1">
    <citation type="submission" date="2021-01" db="EMBL/GenBank/DDBJ databases">
        <title>Whole genome shotgun sequence of Actinoplanes rishiriensis NBRC 108556.</title>
        <authorList>
            <person name="Komaki H."/>
            <person name="Tamura T."/>
        </authorList>
    </citation>
    <scope>NUCLEOTIDE SEQUENCE</scope>
    <source>
        <strain evidence="2">NBRC 108556</strain>
    </source>
</reference>
<comment type="caution">
    <text evidence="2">The sequence shown here is derived from an EMBL/GenBank/DDBJ whole genome shotgun (WGS) entry which is preliminary data.</text>
</comment>
<dbReference type="AlphaFoldDB" id="A0A919MS12"/>
<feature type="transmembrane region" description="Helical" evidence="1">
    <location>
        <begin position="56"/>
        <end position="80"/>
    </location>
</feature>
<keyword evidence="3" id="KW-1185">Reference proteome</keyword>
<keyword evidence="1" id="KW-1133">Transmembrane helix</keyword>
<dbReference type="RefSeq" id="WP_203778993.1">
    <property type="nucleotide sequence ID" value="NZ_BOMV01000005.1"/>
</dbReference>
<dbReference type="Proteomes" id="UP000636960">
    <property type="component" value="Unassembled WGS sequence"/>
</dbReference>
<sequence>MQIESRHELAYGFAESRSSRLAVMIIIGVVGTPASFAAGLMLGLVIAFSLGPGGNMGALIAIPVVLGLVGAGLFGAWAVVNIIRVARTAAWLEGSRLTVRAARQRTVDLGRARSVAVRPTQMRWRAADRADTIPQLLVVGESDEVRLRLATGEGTPLPPQDVAALVSALSATSAPGGADAIEYLRTSY</sequence>
<dbReference type="EMBL" id="BOMV01000005">
    <property type="protein sequence ID" value="GIE93158.1"/>
    <property type="molecule type" value="Genomic_DNA"/>
</dbReference>
<evidence type="ECO:0000313" key="3">
    <source>
        <dbReference type="Proteomes" id="UP000636960"/>
    </source>
</evidence>